<organism evidence="1 2">
    <name type="scientific">Paracoccus yeei</name>
    <dbReference type="NCBI Taxonomy" id="147645"/>
    <lineage>
        <taxon>Bacteria</taxon>
        <taxon>Pseudomonadati</taxon>
        <taxon>Pseudomonadota</taxon>
        <taxon>Alphaproteobacteria</taxon>
        <taxon>Rhodobacterales</taxon>
        <taxon>Paracoccaceae</taxon>
        <taxon>Paracoccus</taxon>
    </lineage>
</organism>
<sequence>MDFRGLSGKPRCDGKIVGMRQGRRRCSAWGPRAPCRRSVAFSRRANRL</sequence>
<gene>
    <name evidence="1" type="ORF">PY32053_00284</name>
</gene>
<name>A0A386UJ68_9RHOB</name>
<evidence type="ECO:0000313" key="2">
    <source>
        <dbReference type="Proteomes" id="UP000272010"/>
    </source>
</evidence>
<dbReference type="EMBL" id="CP031078">
    <property type="protein sequence ID" value="AYE99981.1"/>
    <property type="molecule type" value="Genomic_DNA"/>
</dbReference>
<reference evidence="2" key="1">
    <citation type="submission" date="2018-07" db="EMBL/GenBank/DDBJ databases">
        <title>Genome Structure of the Opportunistic Pathogen Paracoccus yeei (Alphaproteobacteria) and Identification of Putative Virulence Factors.</title>
        <authorList>
            <person name="Lasek R."/>
            <person name="Szuplewska M."/>
            <person name="Mitura M."/>
            <person name="Decewicz P."/>
            <person name="Chmielowska C."/>
            <person name="Pawlot A."/>
            <person name="Sentkowska D."/>
            <person name="Czarnecki J."/>
            <person name="Bartosik D."/>
        </authorList>
    </citation>
    <scope>NUCLEOTIDE SEQUENCE [LARGE SCALE GENOMIC DNA]</scope>
    <source>
        <strain evidence="2">CCUG 32053</strain>
    </source>
</reference>
<evidence type="ECO:0000313" key="1">
    <source>
        <dbReference type="EMBL" id="AYE99981.1"/>
    </source>
</evidence>
<accession>A0A386UJ68</accession>
<protein>
    <submittedName>
        <fullName evidence="1">Uncharacterized protein</fullName>
    </submittedName>
</protein>
<dbReference type="AlphaFoldDB" id="A0A386UJ68"/>
<proteinExistence type="predicted"/>
<dbReference type="Proteomes" id="UP000272010">
    <property type="component" value="Chromosome"/>
</dbReference>